<dbReference type="InterPro" id="IPR014955">
    <property type="entry name" value="DUF1826"/>
</dbReference>
<comment type="caution">
    <text evidence="1">The sequence shown here is derived from an EMBL/GenBank/DDBJ whole genome shotgun (WGS) entry which is preliminary data.</text>
</comment>
<dbReference type="AlphaFoldDB" id="A0A2S5DAQ6"/>
<proteinExistence type="predicted"/>
<name>A0A2S5DAQ6_9NEIS</name>
<accession>A0A2S5DAQ6</accession>
<protein>
    <submittedName>
        <fullName evidence="1">DUF1826 domain-containing protein</fullName>
    </submittedName>
</protein>
<gene>
    <name evidence="1" type="ORF">C2I19_20450</name>
</gene>
<dbReference type="EMBL" id="PQWB01000168">
    <property type="protein sequence ID" value="POZ60143.1"/>
    <property type="molecule type" value="Genomic_DNA"/>
</dbReference>
<keyword evidence="2" id="KW-1185">Reference proteome</keyword>
<evidence type="ECO:0000313" key="2">
    <source>
        <dbReference type="Proteomes" id="UP000237082"/>
    </source>
</evidence>
<sequence length="248" mass="26368">MIKGAVGAGAFLLCYNLPVILCNAITFCKSFASFPAMTADATAETIHLSDNLASLAAIFDADTELCLYRRPPNADIAGYLRRAKQNGLLGLGWRRIVTPGESADLPLADLPGRDALQADIDWLCELYATLTGCPQVGARLEVLSRPMCPRFHVDRVGLRLLCCYQGPGTEWLPSSAANRSRLGAAAQGMLDAQSGLILDASAIGSAPPFAVLLLKGAEWPESKGGAIHRSPAPPPEETRVLLALDAVW</sequence>
<dbReference type="Proteomes" id="UP000237082">
    <property type="component" value="Unassembled WGS sequence"/>
</dbReference>
<reference evidence="2" key="1">
    <citation type="submission" date="2018-02" db="EMBL/GenBank/DDBJ databases">
        <authorList>
            <person name="O'Hara-Hanley K."/>
            <person name="Soby S."/>
        </authorList>
    </citation>
    <scope>NUCLEOTIDE SEQUENCE [LARGE SCALE GENOMIC DNA]</scope>
    <source>
        <strain evidence="2">MWU14-2602</strain>
    </source>
</reference>
<dbReference type="Pfam" id="PF08856">
    <property type="entry name" value="DUF1826"/>
    <property type="match status" value="1"/>
</dbReference>
<organism evidence="1 2">
    <name type="scientific">Chromobacterium alticapitis</name>
    <dbReference type="NCBI Taxonomy" id="2073169"/>
    <lineage>
        <taxon>Bacteria</taxon>
        <taxon>Pseudomonadati</taxon>
        <taxon>Pseudomonadota</taxon>
        <taxon>Betaproteobacteria</taxon>
        <taxon>Neisseriales</taxon>
        <taxon>Chromobacteriaceae</taxon>
        <taxon>Chromobacterium</taxon>
    </lineage>
</organism>
<evidence type="ECO:0000313" key="1">
    <source>
        <dbReference type="EMBL" id="POZ60143.1"/>
    </source>
</evidence>